<accession>A0A7W9KSD4</accession>
<comment type="subcellular location">
    <subcellularLocation>
        <location evidence="1">Cytoplasm</location>
    </subcellularLocation>
</comment>
<dbReference type="PANTHER" id="PTHR33705:SF2">
    <property type="entry name" value="PHOSPHOCARRIER PROTEIN NPR"/>
    <property type="match status" value="1"/>
</dbReference>
<dbReference type="InterPro" id="IPR050399">
    <property type="entry name" value="HPr"/>
</dbReference>
<dbReference type="PRINTS" id="PR00107">
    <property type="entry name" value="PHOSPHOCPHPR"/>
</dbReference>
<dbReference type="AlphaFoldDB" id="A0A7W9KSD4"/>
<dbReference type="NCBIfam" id="TIGR01003">
    <property type="entry name" value="PTS_HPr_family"/>
    <property type="match status" value="1"/>
</dbReference>
<evidence type="ECO:0000256" key="1">
    <source>
        <dbReference type="ARBA" id="ARBA00004496"/>
    </source>
</evidence>
<dbReference type="PANTHER" id="PTHR33705">
    <property type="entry name" value="PHOSPHOCARRIER PROTEIN HPR"/>
    <property type="match status" value="1"/>
</dbReference>
<dbReference type="PROSITE" id="PS51350">
    <property type="entry name" value="PTS_HPR_DOM"/>
    <property type="match status" value="1"/>
</dbReference>
<evidence type="ECO:0000256" key="2">
    <source>
        <dbReference type="ARBA" id="ARBA00022490"/>
    </source>
</evidence>
<sequence length="92" mass="9511">MYRRRTAVAARIGLHARPAGLLAQEAAKSPARVRIAKVVDGTAGEPVDAASVLSLMTLAAGHGDEVELSADGDHAREAVDALVALLEQDLDA</sequence>
<evidence type="ECO:0000313" key="6">
    <source>
        <dbReference type="Proteomes" id="UP000585638"/>
    </source>
</evidence>
<dbReference type="SUPFAM" id="SSF55594">
    <property type="entry name" value="HPr-like"/>
    <property type="match status" value="1"/>
</dbReference>
<protein>
    <submittedName>
        <fullName evidence="5">Phosphocarrier protein</fullName>
    </submittedName>
</protein>
<proteinExistence type="predicted"/>
<keyword evidence="2" id="KW-0963">Cytoplasm</keyword>
<evidence type="ECO:0000313" key="5">
    <source>
        <dbReference type="EMBL" id="MBB5897855.1"/>
    </source>
</evidence>
<dbReference type="InterPro" id="IPR000032">
    <property type="entry name" value="HPr-like"/>
</dbReference>
<dbReference type="CDD" id="cd00367">
    <property type="entry name" value="PTS-HPr_like"/>
    <property type="match status" value="1"/>
</dbReference>
<feature type="domain" description="HPr" evidence="4">
    <location>
        <begin position="1"/>
        <end position="92"/>
    </location>
</feature>
<dbReference type="GO" id="GO:0009401">
    <property type="term" value="P:phosphoenolpyruvate-dependent sugar phosphotransferase system"/>
    <property type="evidence" value="ECO:0007669"/>
    <property type="project" value="UniProtKB-KW"/>
</dbReference>
<reference evidence="5 6" key="1">
    <citation type="submission" date="2020-08" db="EMBL/GenBank/DDBJ databases">
        <title>Sequencing the genomes of 1000 actinobacteria strains.</title>
        <authorList>
            <person name="Klenk H.-P."/>
        </authorList>
    </citation>
    <scope>NUCLEOTIDE SEQUENCE [LARGE SCALE GENOMIC DNA]</scope>
    <source>
        <strain evidence="5 6">DSM 43851</strain>
    </source>
</reference>
<name>A0A7W9KSD4_9PSEU</name>
<dbReference type="GO" id="GO:0005737">
    <property type="term" value="C:cytoplasm"/>
    <property type="evidence" value="ECO:0007669"/>
    <property type="project" value="UniProtKB-SubCell"/>
</dbReference>
<dbReference type="Proteomes" id="UP000585638">
    <property type="component" value="Unassembled WGS sequence"/>
</dbReference>
<evidence type="ECO:0000259" key="4">
    <source>
        <dbReference type="PROSITE" id="PS51350"/>
    </source>
</evidence>
<dbReference type="InterPro" id="IPR035895">
    <property type="entry name" value="HPr-like_sf"/>
</dbReference>
<dbReference type="Pfam" id="PF00381">
    <property type="entry name" value="PTS-HPr"/>
    <property type="match status" value="1"/>
</dbReference>
<dbReference type="RefSeq" id="WP_184870341.1">
    <property type="nucleotide sequence ID" value="NZ_BAAAWY010000026.1"/>
</dbReference>
<dbReference type="EMBL" id="JACHIR010000004">
    <property type="protein sequence ID" value="MBB5897855.1"/>
    <property type="molecule type" value="Genomic_DNA"/>
</dbReference>
<organism evidence="5 6">
    <name type="scientific">Kutzneria kofuensis</name>
    <dbReference type="NCBI Taxonomy" id="103725"/>
    <lineage>
        <taxon>Bacteria</taxon>
        <taxon>Bacillati</taxon>
        <taxon>Actinomycetota</taxon>
        <taxon>Actinomycetes</taxon>
        <taxon>Pseudonocardiales</taxon>
        <taxon>Pseudonocardiaceae</taxon>
        <taxon>Kutzneria</taxon>
    </lineage>
</organism>
<keyword evidence="6" id="KW-1185">Reference proteome</keyword>
<comment type="caution">
    <text evidence="5">The sequence shown here is derived from an EMBL/GenBank/DDBJ whole genome shotgun (WGS) entry which is preliminary data.</text>
</comment>
<keyword evidence="3" id="KW-0598">Phosphotransferase system</keyword>
<gene>
    <name evidence="5" type="ORF">BJ998_009114</name>
</gene>
<dbReference type="Gene3D" id="3.30.1340.10">
    <property type="entry name" value="HPr-like"/>
    <property type="match status" value="1"/>
</dbReference>
<evidence type="ECO:0000256" key="3">
    <source>
        <dbReference type="ARBA" id="ARBA00022683"/>
    </source>
</evidence>